<feature type="binding site" evidence="9 11">
    <location>
        <position position="129"/>
    </location>
    <ligand>
        <name>substrate</name>
    </ligand>
</feature>
<dbReference type="PROSITE" id="PS00747">
    <property type="entry name" value="GLUTR"/>
    <property type="match status" value="1"/>
</dbReference>
<dbReference type="PANTHER" id="PTHR43013:SF1">
    <property type="entry name" value="GLUTAMYL-TRNA REDUCTASE"/>
    <property type="match status" value="1"/>
</dbReference>
<evidence type="ECO:0000256" key="9">
    <source>
        <dbReference type="HAMAP-Rule" id="MF_00087"/>
    </source>
</evidence>
<dbReference type="FunFam" id="3.40.50.720:FF:000031">
    <property type="entry name" value="Glutamyl-tRNA reductase"/>
    <property type="match status" value="1"/>
</dbReference>
<comment type="function">
    <text evidence="9">Catalyzes the NADPH-dependent reduction of glutamyl-tRNA(Glu) to glutamate 1-semialdehyde (GSA).</text>
</comment>
<evidence type="ECO:0000256" key="1">
    <source>
        <dbReference type="ARBA" id="ARBA00005059"/>
    </source>
</evidence>
<dbReference type="HAMAP" id="MF_00087">
    <property type="entry name" value="Glu_tRNA_reductase"/>
    <property type="match status" value="1"/>
</dbReference>
<dbReference type="GO" id="GO:0050661">
    <property type="term" value="F:NADP binding"/>
    <property type="evidence" value="ECO:0007669"/>
    <property type="project" value="InterPro"/>
</dbReference>
<evidence type="ECO:0000259" key="16">
    <source>
        <dbReference type="Pfam" id="PF01488"/>
    </source>
</evidence>
<feature type="binding site" evidence="9 11">
    <location>
        <begin position="59"/>
        <end position="62"/>
    </location>
    <ligand>
        <name>substrate</name>
    </ligand>
</feature>
<evidence type="ECO:0000256" key="12">
    <source>
        <dbReference type="PIRSR" id="PIRSR000445-3"/>
    </source>
</evidence>
<dbReference type="Proteomes" id="UP000316562">
    <property type="component" value="Unassembled WGS sequence"/>
</dbReference>
<dbReference type="SUPFAM" id="SSF69075">
    <property type="entry name" value="Glutamyl tRNA-reductase dimerization domain"/>
    <property type="match status" value="1"/>
</dbReference>
<feature type="site" description="Important for activity" evidence="9 13">
    <location>
        <position position="119"/>
    </location>
</feature>
<dbReference type="SUPFAM" id="SSF51735">
    <property type="entry name" value="NAD(P)-binding Rossmann-fold domains"/>
    <property type="match status" value="1"/>
</dbReference>
<dbReference type="InterPro" id="IPR036343">
    <property type="entry name" value="GluRdtase_N_sf"/>
</dbReference>
<keyword evidence="6 9" id="KW-0627">Porphyrin biosynthesis</keyword>
<dbReference type="UniPathway" id="UPA00251">
    <property type="reaction ID" value="UER00316"/>
</dbReference>
<feature type="domain" description="Quinate/shikimate 5-dehydrogenase/glutamyl-tRNA reductase" evidence="16">
    <location>
        <begin position="191"/>
        <end position="329"/>
    </location>
</feature>
<sequence>MEIIITGLNHKSSDIIHREEVSKKILTKELRNEFIFNIKRLFNEETGKQLIQESAIISTCNRAEFIFAVSGNSSGGNKNTDYVLVIKNIIIKYLFGENFANEELQNMFYTYKNSEAILHFFKVASSLDSMIIGEPQILGQIKESYNEACEFKNTGLILNKLFHKSFYCAKRVRTETKIAAAPVSISYAAVELAKKIFNDISNKKVLLLGTGEMGKIAAKHFIKQGVSEIFITNRTREKAVKLAEELDGYDSKTIVDFNEYYKILTVADIVLCSTGADSYIIKYEDIQPIIKMRKQRPIFLIDISVPRNIDPEINKISNVYLFDIDDIGKIIENNLDVRQQEADFAEKIIDEEAEDFINWKNSLNAVPIIVNLRNKVNGILSAELCKYINNKDENIEAIVNSITNKILHEPITKIKRSEVDFNGLNLMEAAKILFDLEINLNSISQESKEVEKGILNAEDAEDYGADGDNANNANNGHYYNNKIIQLNNNKAK</sequence>
<protein>
    <recommendedName>
        <fullName evidence="8 9">Glutamyl-tRNA reductase</fullName>
        <shortName evidence="9">GluTR</shortName>
        <ecNumber evidence="3 9">1.2.1.70</ecNumber>
    </recommendedName>
</protein>
<dbReference type="PANTHER" id="PTHR43013">
    <property type="entry name" value="GLUTAMYL-TRNA REDUCTASE"/>
    <property type="match status" value="1"/>
</dbReference>
<evidence type="ECO:0000256" key="7">
    <source>
        <dbReference type="ARBA" id="ARBA00047464"/>
    </source>
</evidence>
<evidence type="ECO:0000256" key="14">
    <source>
        <dbReference type="RuleBase" id="RU000584"/>
    </source>
</evidence>
<organism evidence="18 19">
    <name type="scientific">Acididesulfobacter guangdongensis</name>
    <dbReference type="NCBI Taxonomy" id="2597225"/>
    <lineage>
        <taxon>Bacteria</taxon>
        <taxon>Deltaproteobacteria</taxon>
        <taxon>Candidatus Acidulodesulfobacterales</taxon>
        <taxon>Candidatus Acididesulfobacter</taxon>
    </lineage>
</organism>
<evidence type="ECO:0000256" key="6">
    <source>
        <dbReference type="ARBA" id="ARBA00023244"/>
    </source>
</evidence>
<feature type="domain" description="Tetrapyrrole biosynthesis glutamyl-tRNA reductase dimerisation" evidence="15">
    <location>
        <begin position="345"/>
        <end position="436"/>
    </location>
</feature>
<keyword evidence="4 9" id="KW-0521">NADP</keyword>
<dbReference type="InterPro" id="IPR006151">
    <property type="entry name" value="Shikm_DH/Glu-tRNA_Rdtase"/>
</dbReference>
<accession>A0A519BIL3</accession>
<name>A0A519BIL3_ACIG2</name>
<dbReference type="Pfam" id="PF05201">
    <property type="entry name" value="GlutR_N"/>
    <property type="match status" value="1"/>
</dbReference>
<feature type="binding site" evidence="9 11">
    <location>
        <begin position="134"/>
        <end position="136"/>
    </location>
    <ligand>
        <name>substrate</name>
    </ligand>
</feature>
<dbReference type="SUPFAM" id="SSF69742">
    <property type="entry name" value="Glutamyl tRNA-reductase catalytic, N-terminal domain"/>
    <property type="match status" value="1"/>
</dbReference>
<evidence type="ECO:0000256" key="5">
    <source>
        <dbReference type="ARBA" id="ARBA00023002"/>
    </source>
</evidence>
<dbReference type="InterPro" id="IPR000343">
    <property type="entry name" value="4pyrrol_synth_GluRdtase"/>
</dbReference>
<comment type="pathway">
    <text evidence="1 9 14">Porphyrin-containing compound metabolism; protoporphyrin-IX biosynthesis; 5-aminolevulinate from L-glutamyl-tRNA(Glu): step 1/2.</text>
</comment>
<comment type="similarity">
    <text evidence="2 9 14">Belongs to the glutamyl-tRNA reductase family.</text>
</comment>
<evidence type="ECO:0000313" key="18">
    <source>
        <dbReference type="EMBL" id="RZD17096.1"/>
    </source>
</evidence>
<dbReference type="InterPro" id="IPR036453">
    <property type="entry name" value="GluRdtase_dimer_dom_sf"/>
</dbReference>
<dbReference type="InterPro" id="IPR036291">
    <property type="entry name" value="NAD(P)-bd_dom_sf"/>
</dbReference>
<dbReference type="AlphaFoldDB" id="A0A519BIL3"/>
<dbReference type="CDD" id="cd05213">
    <property type="entry name" value="NAD_bind_Glutamyl_tRNA_reduct"/>
    <property type="match status" value="1"/>
</dbReference>
<evidence type="ECO:0000256" key="3">
    <source>
        <dbReference type="ARBA" id="ARBA00012970"/>
    </source>
</evidence>
<feature type="binding site" evidence="9 12">
    <location>
        <begin position="209"/>
        <end position="214"/>
    </location>
    <ligand>
        <name>NADP(+)</name>
        <dbReference type="ChEBI" id="CHEBI:58349"/>
    </ligand>
</feature>
<feature type="binding site" evidence="9 11">
    <location>
        <position position="140"/>
    </location>
    <ligand>
        <name>substrate</name>
    </ligand>
</feature>
<dbReference type="EMBL" id="SGBC01000001">
    <property type="protein sequence ID" value="RZD17096.1"/>
    <property type="molecule type" value="Genomic_DNA"/>
</dbReference>
<comment type="catalytic activity">
    <reaction evidence="7 9 14">
        <text>(S)-4-amino-5-oxopentanoate + tRNA(Glu) + NADP(+) = L-glutamyl-tRNA(Glu) + NADPH + H(+)</text>
        <dbReference type="Rhea" id="RHEA:12344"/>
        <dbReference type="Rhea" id="RHEA-COMP:9663"/>
        <dbReference type="Rhea" id="RHEA-COMP:9680"/>
        <dbReference type="ChEBI" id="CHEBI:15378"/>
        <dbReference type="ChEBI" id="CHEBI:57501"/>
        <dbReference type="ChEBI" id="CHEBI:57783"/>
        <dbReference type="ChEBI" id="CHEBI:58349"/>
        <dbReference type="ChEBI" id="CHEBI:78442"/>
        <dbReference type="ChEBI" id="CHEBI:78520"/>
        <dbReference type="EC" id="1.2.1.70"/>
    </reaction>
</comment>
<evidence type="ECO:0000256" key="2">
    <source>
        <dbReference type="ARBA" id="ARBA00005916"/>
    </source>
</evidence>
<dbReference type="InterPro" id="IPR015896">
    <property type="entry name" value="4pyrrol_synth_GluRdtase_dimer"/>
</dbReference>
<comment type="caution">
    <text evidence="18">The sequence shown here is derived from an EMBL/GenBank/DDBJ whole genome shotgun (WGS) entry which is preliminary data.</text>
</comment>
<dbReference type="EC" id="1.2.1.70" evidence="3 9"/>
<dbReference type="Pfam" id="PF00745">
    <property type="entry name" value="GlutR_dimer"/>
    <property type="match status" value="1"/>
</dbReference>
<proteinExistence type="inferred from homology"/>
<dbReference type="PIRSF" id="PIRSF000445">
    <property type="entry name" value="4pyrrol_synth_GluRdtase"/>
    <property type="match status" value="1"/>
</dbReference>
<feature type="domain" description="Glutamyl-tRNA reductase N-terminal" evidence="17">
    <location>
        <begin position="7"/>
        <end position="176"/>
    </location>
</feature>
<comment type="subunit">
    <text evidence="9">Homodimer.</text>
</comment>
<dbReference type="Gene3D" id="3.30.460.30">
    <property type="entry name" value="Glutamyl-tRNA reductase, N-terminal domain"/>
    <property type="match status" value="1"/>
</dbReference>
<evidence type="ECO:0000256" key="4">
    <source>
        <dbReference type="ARBA" id="ARBA00022857"/>
    </source>
</evidence>
<keyword evidence="5 9" id="KW-0560">Oxidoreductase</keyword>
<evidence type="ECO:0000313" key="19">
    <source>
        <dbReference type="Proteomes" id="UP000316562"/>
    </source>
</evidence>
<dbReference type="GO" id="GO:0019353">
    <property type="term" value="P:protoporphyrinogen IX biosynthetic process from glutamate"/>
    <property type="evidence" value="ECO:0007669"/>
    <property type="project" value="TreeGrafter"/>
</dbReference>
<comment type="miscellaneous">
    <text evidence="9">During catalysis, the active site Cys acts as a nucleophile attacking the alpha-carbonyl group of tRNA-bound glutamate with the formation of a thioester intermediate between enzyme and glutamate, and the concomitant release of tRNA(Glu). The thioester intermediate is finally reduced by direct hydride transfer from NADPH, to form the product GSA.</text>
</comment>
<gene>
    <name evidence="9" type="primary">hemA</name>
    <name evidence="18" type="ORF">EVJ46_02370</name>
</gene>
<dbReference type="Gene3D" id="3.40.50.720">
    <property type="entry name" value="NAD(P)-binding Rossmann-like Domain"/>
    <property type="match status" value="1"/>
</dbReference>
<dbReference type="InterPro" id="IPR015895">
    <property type="entry name" value="4pyrrol_synth_GluRdtase_N"/>
</dbReference>
<evidence type="ECO:0000259" key="15">
    <source>
        <dbReference type="Pfam" id="PF00745"/>
    </source>
</evidence>
<evidence type="ECO:0000256" key="10">
    <source>
        <dbReference type="PIRSR" id="PIRSR000445-1"/>
    </source>
</evidence>
<evidence type="ECO:0000259" key="17">
    <source>
        <dbReference type="Pfam" id="PF05201"/>
    </source>
</evidence>
<dbReference type="InterPro" id="IPR018214">
    <property type="entry name" value="GluRdtase_CS"/>
</dbReference>
<dbReference type="FunFam" id="3.30.460.30:FF:000001">
    <property type="entry name" value="Glutamyl-tRNA reductase"/>
    <property type="match status" value="1"/>
</dbReference>
<dbReference type="NCBIfam" id="TIGR01035">
    <property type="entry name" value="hemA"/>
    <property type="match status" value="1"/>
</dbReference>
<evidence type="ECO:0000256" key="8">
    <source>
        <dbReference type="ARBA" id="ARBA00068659"/>
    </source>
</evidence>
<dbReference type="Pfam" id="PF01488">
    <property type="entry name" value="Shikimate_DH"/>
    <property type="match status" value="1"/>
</dbReference>
<comment type="domain">
    <text evidence="9">Possesses an unusual extended V-shaped dimeric structure with each monomer consisting of three distinct domains arranged along a curved 'spinal' alpha-helix. The N-terminal catalytic domain specifically recognizes the glutamate moiety of the substrate. The second domain is the NADPH-binding domain, and the third C-terminal domain is responsible for dimerization.</text>
</comment>
<feature type="active site" description="Nucleophile" evidence="9 10">
    <location>
        <position position="60"/>
    </location>
</feature>
<evidence type="ECO:0000256" key="11">
    <source>
        <dbReference type="PIRSR" id="PIRSR000445-2"/>
    </source>
</evidence>
<dbReference type="GO" id="GO:0008883">
    <property type="term" value="F:glutamyl-tRNA reductase activity"/>
    <property type="evidence" value="ECO:0007669"/>
    <property type="project" value="UniProtKB-UniRule"/>
</dbReference>
<reference evidence="18 19" key="1">
    <citation type="journal article" date="2019" name="ISME J.">
        <title>Insights into ecological role of a new deltaproteobacterial order Candidatus Acidulodesulfobacterales by metagenomics and metatranscriptomics.</title>
        <authorList>
            <person name="Tan S."/>
            <person name="Liu J."/>
            <person name="Fang Y."/>
            <person name="Hedlund B.P."/>
            <person name="Lian Z.H."/>
            <person name="Huang L.Y."/>
            <person name="Li J.T."/>
            <person name="Huang L.N."/>
            <person name="Li W.J."/>
            <person name="Jiang H.C."/>
            <person name="Dong H.L."/>
            <person name="Shu W.S."/>
        </authorList>
    </citation>
    <scope>NUCLEOTIDE SEQUENCE [LARGE SCALE GENOMIC DNA]</scope>
    <source>
        <strain evidence="18">AP2</strain>
    </source>
</reference>
<evidence type="ECO:0000256" key="13">
    <source>
        <dbReference type="PIRSR" id="PIRSR000445-4"/>
    </source>
</evidence>